<dbReference type="GO" id="GO:0005886">
    <property type="term" value="C:plasma membrane"/>
    <property type="evidence" value="ECO:0007669"/>
    <property type="project" value="UniProtKB-SubCell"/>
</dbReference>
<sequence length="832" mass="90311">MNQTVIIIFGLAYILGLLCSGVAWGKSGVLVLALGLAIATMGREFVKRKQRQIQMKRGLNSRKTAHTLDKTGQREETALMLRDPSTSVSGSRLPTPPIPETVWLFAGLIAVAASLYLQVRTPQPAPNNISQLVTASDSPELIITVRGEVQTPPHLTRSGRAQFWLKVAQVNEIMGNDKPIEVSREVSGRLYITVPLLQATGLHPGAAIAVTGSLYKPQPPSNPGAFDFRAYLARQGAFAGLKGRYLTSLTSTSGQTWGWWAVRQRIVRAQVQGLGIPKGAIVSAMVLGRRAVDLPYDVRDQFVQVGLAHILAASGFHVSLVLGVVLALSRSASPRQRLTIGMIALLAYVGLTGASPSVLRAALMGLAALIGFATNRQVRPLSVLVAVAVGLLLWNPLWIWDLGFQFSFLATLGLLVSVPPILKRLDWMPPTIASLLAVPLAASIWTVPLQLYVFNVVSPYSILVNVITVPFVAVITLGGLFAGVVALFWPTAGSSISALLEYPVGGLLGLVRFFSQQPGNSIALGSISQFQLIALYSLIGLVWVIGRQRESRNFERQTSPQSGLLLLFHPVVIAFIAAIAIAVVPIWHSKASQFQATVLATSGEPILVIQDRGNITLVNSGGQDSARYAVLPFLQKQGVNQIDYSVSTHSRLGLSIGWPIILEKLPVKVFYDNPASKQAYYVSSLAIKEAIESRQGLYIPLTVEESLELGSTNIELIDAETPIVEFLIGDLKWMLLGDVNLDNQIKLLQAEIITPTQVLWWSGNRLDPKMLRVLQPKIAIASSNTIDPETLKLLRQRQTQVFWTGRDGALQWTPTKGFETSLISDQTDGSFL</sequence>
<dbReference type="Pfam" id="PF13567">
    <property type="entry name" value="DUF4131"/>
    <property type="match status" value="1"/>
</dbReference>
<evidence type="ECO:0000256" key="1">
    <source>
        <dbReference type="ARBA" id="ARBA00004651"/>
    </source>
</evidence>
<feature type="transmembrane region" description="Helical" evidence="6">
    <location>
        <begin position="460"/>
        <end position="489"/>
    </location>
</feature>
<dbReference type="InterPro" id="IPR052159">
    <property type="entry name" value="Competence_DNA_uptake"/>
</dbReference>
<feature type="transmembrane region" description="Helical" evidence="6">
    <location>
        <begin position="521"/>
        <end position="544"/>
    </location>
</feature>
<dbReference type="SUPFAM" id="SSF56281">
    <property type="entry name" value="Metallo-hydrolase/oxidoreductase"/>
    <property type="match status" value="1"/>
</dbReference>
<feature type="domain" description="ComEC/Rec2-related protein" evidence="7">
    <location>
        <begin position="286"/>
        <end position="545"/>
    </location>
</feature>
<gene>
    <name evidence="9" type="ORF">M595_2284</name>
</gene>
<evidence type="ECO:0000256" key="2">
    <source>
        <dbReference type="ARBA" id="ARBA00022475"/>
    </source>
</evidence>
<dbReference type="RefSeq" id="WP_023066042.1">
    <property type="nucleotide sequence ID" value="NZ_AUZM01000018.1"/>
</dbReference>
<accession>U7QMT7</accession>
<feature type="transmembrane region" description="Helical" evidence="6">
    <location>
        <begin position="29"/>
        <end position="46"/>
    </location>
</feature>
<evidence type="ECO:0000256" key="5">
    <source>
        <dbReference type="ARBA" id="ARBA00023136"/>
    </source>
</evidence>
<reference evidence="9 10" key="1">
    <citation type="journal article" date="2013" name="Front. Microbiol.">
        <title>Comparative genomic analyses of the cyanobacterium, Lyngbya aestuarii BL J, a powerful hydrogen producer.</title>
        <authorList>
            <person name="Kothari A."/>
            <person name="Vaughn M."/>
            <person name="Garcia-Pichel F."/>
        </authorList>
    </citation>
    <scope>NUCLEOTIDE SEQUENCE [LARGE SCALE GENOMIC DNA]</scope>
    <source>
        <strain evidence="9 10">BL J</strain>
    </source>
</reference>
<feature type="transmembrane region" description="Helical" evidence="6">
    <location>
        <begin position="434"/>
        <end position="454"/>
    </location>
</feature>
<dbReference type="Gene3D" id="3.60.15.10">
    <property type="entry name" value="Ribonuclease Z/Hydroxyacylglutathione hydrolase-like"/>
    <property type="match status" value="1"/>
</dbReference>
<feature type="transmembrane region" description="Helical" evidence="6">
    <location>
        <begin position="564"/>
        <end position="587"/>
    </location>
</feature>
<feature type="transmembrane region" description="Helical" evidence="6">
    <location>
        <begin position="5"/>
        <end position="23"/>
    </location>
</feature>
<dbReference type="InterPro" id="IPR004477">
    <property type="entry name" value="ComEC_N"/>
</dbReference>
<feature type="domain" description="DUF4131" evidence="8">
    <location>
        <begin position="101"/>
        <end position="244"/>
    </location>
</feature>
<organism evidence="9 10">
    <name type="scientific">Lyngbya aestuarii BL J</name>
    <dbReference type="NCBI Taxonomy" id="1348334"/>
    <lineage>
        <taxon>Bacteria</taxon>
        <taxon>Bacillati</taxon>
        <taxon>Cyanobacteriota</taxon>
        <taxon>Cyanophyceae</taxon>
        <taxon>Oscillatoriophycideae</taxon>
        <taxon>Oscillatoriales</taxon>
        <taxon>Microcoleaceae</taxon>
        <taxon>Lyngbya</taxon>
    </lineage>
</organism>
<keyword evidence="2" id="KW-1003">Cell membrane</keyword>
<feature type="transmembrane region" description="Helical" evidence="6">
    <location>
        <begin position="381"/>
        <end position="400"/>
    </location>
</feature>
<evidence type="ECO:0000259" key="8">
    <source>
        <dbReference type="Pfam" id="PF13567"/>
    </source>
</evidence>
<dbReference type="Pfam" id="PF03772">
    <property type="entry name" value="Competence"/>
    <property type="match status" value="1"/>
</dbReference>
<keyword evidence="5 6" id="KW-0472">Membrane</keyword>
<dbReference type="Proteomes" id="UP000017127">
    <property type="component" value="Unassembled WGS sequence"/>
</dbReference>
<keyword evidence="10" id="KW-1185">Reference proteome</keyword>
<dbReference type="InterPro" id="IPR025405">
    <property type="entry name" value="DUF4131"/>
</dbReference>
<evidence type="ECO:0000256" key="6">
    <source>
        <dbReference type="SAM" id="Phobius"/>
    </source>
</evidence>
<evidence type="ECO:0000259" key="7">
    <source>
        <dbReference type="Pfam" id="PF03772"/>
    </source>
</evidence>
<protein>
    <submittedName>
        <fullName evidence="9">ComEC/Rec2-related domain protein</fullName>
    </submittedName>
</protein>
<dbReference type="PANTHER" id="PTHR30619">
    <property type="entry name" value="DNA INTERNALIZATION/COMPETENCE PROTEIN COMEC/REC2"/>
    <property type="match status" value="1"/>
</dbReference>
<dbReference type="PANTHER" id="PTHR30619:SF1">
    <property type="entry name" value="RECOMBINATION PROTEIN 2"/>
    <property type="match status" value="1"/>
</dbReference>
<comment type="caution">
    <text evidence="9">The sequence shown here is derived from an EMBL/GenBank/DDBJ whole genome shotgun (WGS) entry which is preliminary data.</text>
</comment>
<feature type="transmembrane region" description="Helical" evidence="6">
    <location>
        <begin position="335"/>
        <end position="351"/>
    </location>
</feature>
<evidence type="ECO:0000256" key="4">
    <source>
        <dbReference type="ARBA" id="ARBA00022989"/>
    </source>
</evidence>
<dbReference type="AlphaFoldDB" id="U7QMT7"/>
<evidence type="ECO:0000313" key="9">
    <source>
        <dbReference type="EMBL" id="ERT07726.1"/>
    </source>
</evidence>
<keyword evidence="4 6" id="KW-1133">Transmembrane helix</keyword>
<dbReference type="OrthoDB" id="9761531at2"/>
<keyword evidence="3 6" id="KW-0812">Transmembrane</keyword>
<evidence type="ECO:0000313" key="10">
    <source>
        <dbReference type="Proteomes" id="UP000017127"/>
    </source>
</evidence>
<dbReference type="PATRIC" id="fig|1348334.3.peg.2218"/>
<evidence type="ECO:0000256" key="3">
    <source>
        <dbReference type="ARBA" id="ARBA00022692"/>
    </source>
</evidence>
<comment type="subcellular location">
    <subcellularLocation>
        <location evidence="1">Cell membrane</location>
        <topology evidence="1">Multi-pass membrane protein</topology>
    </subcellularLocation>
</comment>
<proteinExistence type="predicted"/>
<feature type="transmembrane region" description="Helical" evidence="6">
    <location>
        <begin position="307"/>
        <end position="328"/>
    </location>
</feature>
<dbReference type="NCBIfam" id="TIGR00360">
    <property type="entry name" value="ComEC_N-term"/>
    <property type="match status" value="1"/>
</dbReference>
<dbReference type="InterPro" id="IPR036866">
    <property type="entry name" value="RibonucZ/Hydroxyglut_hydro"/>
</dbReference>
<dbReference type="EMBL" id="AUZM01000018">
    <property type="protein sequence ID" value="ERT07726.1"/>
    <property type="molecule type" value="Genomic_DNA"/>
</dbReference>
<name>U7QMT7_9CYAN</name>